<dbReference type="HOGENOM" id="CLU_2997884_0_0_1"/>
<keyword evidence="2" id="KW-1185">Reference proteome</keyword>
<dbReference type="InParanoid" id="F8PSG0"/>
<name>F8PSG0_SERL3</name>
<protein>
    <submittedName>
        <fullName evidence="1">Uncharacterized protein</fullName>
    </submittedName>
</protein>
<proteinExistence type="predicted"/>
<dbReference type="AlphaFoldDB" id="F8PSG0"/>
<gene>
    <name evidence="1" type="ORF">SERLA73DRAFT_179441</name>
</gene>
<reference evidence="2" key="1">
    <citation type="journal article" date="2011" name="Science">
        <title>The plant cell wall-decomposing machinery underlies the functional diversity of forest fungi.</title>
        <authorList>
            <person name="Eastwood D.C."/>
            <person name="Floudas D."/>
            <person name="Binder M."/>
            <person name="Majcherczyk A."/>
            <person name="Schneider P."/>
            <person name="Aerts A."/>
            <person name="Asiegbu F.O."/>
            <person name="Baker S.E."/>
            <person name="Barry K."/>
            <person name="Bendiksby M."/>
            <person name="Blumentritt M."/>
            <person name="Coutinho P.M."/>
            <person name="Cullen D."/>
            <person name="de Vries R.P."/>
            <person name="Gathman A."/>
            <person name="Goodell B."/>
            <person name="Henrissat B."/>
            <person name="Ihrmark K."/>
            <person name="Kauserud H."/>
            <person name="Kohler A."/>
            <person name="LaButti K."/>
            <person name="Lapidus A."/>
            <person name="Lavin J.L."/>
            <person name="Lee Y.-H."/>
            <person name="Lindquist E."/>
            <person name="Lilly W."/>
            <person name="Lucas S."/>
            <person name="Morin E."/>
            <person name="Murat C."/>
            <person name="Oguiza J.A."/>
            <person name="Park J."/>
            <person name="Pisabarro A.G."/>
            <person name="Riley R."/>
            <person name="Rosling A."/>
            <person name="Salamov A."/>
            <person name="Schmidt O."/>
            <person name="Schmutz J."/>
            <person name="Skrede I."/>
            <person name="Stenlid J."/>
            <person name="Wiebenga A."/>
            <person name="Xie X."/>
            <person name="Kuees U."/>
            <person name="Hibbett D.S."/>
            <person name="Hoffmeister D."/>
            <person name="Hoegberg N."/>
            <person name="Martin F."/>
            <person name="Grigoriev I.V."/>
            <person name="Watkinson S.C."/>
        </authorList>
    </citation>
    <scope>NUCLEOTIDE SEQUENCE [LARGE SCALE GENOMIC DNA]</scope>
    <source>
        <strain evidence="2">strain S7.3</strain>
    </source>
</reference>
<dbReference type="Proteomes" id="UP000008063">
    <property type="component" value="Unassembled WGS sequence"/>
</dbReference>
<sequence>MDHWQVQASSFLFKKESILLVAWIQEPRLCVIPCHTVHKQAMSKESSIIIDIDWRCE</sequence>
<dbReference type="EMBL" id="GL945478">
    <property type="protein sequence ID" value="EGO01290.1"/>
    <property type="molecule type" value="Genomic_DNA"/>
</dbReference>
<accession>F8PSG0</accession>
<evidence type="ECO:0000313" key="1">
    <source>
        <dbReference type="EMBL" id="EGO01290.1"/>
    </source>
</evidence>
<organism evidence="2">
    <name type="scientific">Serpula lacrymans var. lacrymans (strain S7.3)</name>
    <name type="common">Dry rot fungus</name>
    <dbReference type="NCBI Taxonomy" id="936435"/>
    <lineage>
        <taxon>Eukaryota</taxon>
        <taxon>Fungi</taxon>
        <taxon>Dikarya</taxon>
        <taxon>Basidiomycota</taxon>
        <taxon>Agaricomycotina</taxon>
        <taxon>Agaricomycetes</taxon>
        <taxon>Agaricomycetidae</taxon>
        <taxon>Boletales</taxon>
        <taxon>Coniophorineae</taxon>
        <taxon>Serpulaceae</taxon>
        <taxon>Serpula</taxon>
    </lineage>
</organism>
<evidence type="ECO:0000313" key="2">
    <source>
        <dbReference type="Proteomes" id="UP000008063"/>
    </source>
</evidence>